<evidence type="ECO:0000256" key="2">
    <source>
        <dbReference type="ARBA" id="ARBA00009610"/>
    </source>
</evidence>
<comment type="pathway">
    <text evidence="1">Glycolipid biosynthesis; glycosylphosphatidylinositol-anchor biosynthesis.</text>
</comment>
<dbReference type="UniPathway" id="UPA00196"/>
<dbReference type="Proteomes" id="UP000799771">
    <property type="component" value="Unassembled WGS sequence"/>
</dbReference>
<comment type="similarity">
    <text evidence="2">Belongs to the PIGH family.</text>
</comment>
<dbReference type="GO" id="GO:0000506">
    <property type="term" value="C:glycosylphosphatidylinositol-N-acetylglucosaminyltransferase (GPI-GnT) complex"/>
    <property type="evidence" value="ECO:0007669"/>
    <property type="project" value="InterPro"/>
</dbReference>
<proteinExistence type="inferred from homology"/>
<protein>
    <recommendedName>
        <fullName evidence="3">Phosphatidylinositol N-acetylglucosaminyltransferase subunit H conserved domain-containing protein</fullName>
    </recommendedName>
</protein>
<dbReference type="InterPro" id="IPR019328">
    <property type="entry name" value="PIGH-H_dom"/>
</dbReference>
<evidence type="ECO:0000313" key="5">
    <source>
        <dbReference type="Proteomes" id="UP000799771"/>
    </source>
</evidence>
<keyword evidence="5" id="KW-1185">Reference proteome</keyword>
<dbReference type="GO" id="GO:0006506">
    <property type="term" value="P:GPI anchor biosynthetic process"/>
    <property type="evidence" value="ECO:0007669"/>
    <property type="project" value="UniProtKB-UniPathway"/>
</dbReference>
<dbReference type="GeneID" id="54411587"/>
<sequence>MTLLQRLTSPPAQTLRVLQPTPATISYTVSTRPPRTTVPALLSWTLNLLTRLLLGLCALSLLWTKQRLAANHPAPLPAWLLSPKTRTRALALLATTPWRYLAPLALLVLVLVCRRPYTEESLTLLRGLGVQTSTTSATYLQTPTTRFIPSTQIQDIVIHEAFKGFEIRFYLAIVVQGERDVVVVFPGLLPRRRVLEEGKE</sequence>
<gene>
    <name evidence="4" type="ORF">P153DRAFT_392498</name>
</gene>
<organism evidence="4 5">
    <name type="scientific">Dothidotthia symphoricarpi CBS 119687</name>
    <dbReference type="NCBI Taxonomy" id="1392245"/>
    <lineage>
        <taxon>Eukaryota</taxon>
        <taxon>Fungi</taxon>
        <taxon>Dikarya</taxon>
        <taxon>Ascomycota</taxon>
        <taxon>Pezizomycotina</taxon>
        <taxon>Dothideomycetes</taxon>
        <taxon>Pleosporomycetidae</taxon>
        <taxon>Pleosporales</taxon>
        <taxon>Dothidotthiaceae</taxon>
        <taxon>Dothidotthia</taxon>
    </lineage>
</organism>
<dbReference type="Pfam" id="PF10181">
    <property type="entry name" value="PIG-H"/>
    <property type="match status" value="1"/>
</dbReference>
<evidence type="ECO:0000256" key="1">
    <source>
        <dbReference type="ARBA" id="ARBA00004687"/>
    </source>
</evidence>
<dbReference type="PANTHER" id="PTHR15231">
    <property type="entry name" value="PHOSPHATIDYLINOSITOL N-ACETYLGLUCOSAMINYLTRANSFERASE SUBUNIT H"/>
    <property type="match status" value="1"/>
</dbReference>
<dbReference type="PANTHER" id="PTHR15231:SF1">
    <property type="entry name" value="PHOSPHATIDYLINOSITOL N-ACETYLGLUCOSAMINYLTRANSFERASE SUBUNIT H"/>
    <property type="match status" value="1"/>
</dbReference>
<reference evidence="4" key="1">
    <citation type="journal article" date="2020" name="Stud. Mycol.">
        <title>101 Dothideomycetes genomes: a test case for predicting lifestyles and emergence of pathogens.</title>
        <authorList>
            <person name="Haridas S."/>
            <person name="Albert R."/>
            <person name="Binder M."/>
            <person name="Bloem J."/>
            <person name="Labutti K."/>
            <person name="Salamov A."/>
            <person name="Andreopoulos B."/>
            <person name="Baker S."/>
            <person name="Barry K."/>
            <person name="Bills G."/>
            <person name="Bluhm B."/>
            <person name="Cannon C."/>
            <person name="Castanera R."/>
            <person name="Culley D."/>
            <person name="Daum C."/>
            <person name="Ezra D."/>
            <person name="Gonzalez J."/>
            <person name="Henrissat B."/>
            <person name="Kuo A."/>
            <person name="Liang C."/>
            <person name="Lipzen A."/>
            <person name="Lutzoni F."/>
            <person name="Magnuson J."/>
            <person name="Mondo S."/>
            <person name="Nolan M."/>
            <person name="Ohm R."/>
            <person name="Pangilinan J."/>
            <person name="Park H.-J."/>
            <person name="Ramirez L."/>
            <person name="Alfaro M."/>
            <person name="Sun H."/>
            <person name="Tritt A."/>
            <person name="Yoshinaga Y."/>
            <person name="Zwiers L.-H."/>
            <person name="Turgeon B."/>
            <person name="Goodwin S."/>
            <person name="Spatafora J."/>
            <person name="Crous P."/>
            <person name="Grigoriev I."/>
        </authorList>
    </citation>
    <scope>NUCLEOTIDE SEQUENCE</scope>
    <source>
        <strain evidence="4">CBS 119687</strain>
    </source>
</reference>
<evidence type="ECO:0000259" key="3">
    <source>
        <dbReference type="Pfam" id="PF10181"/>
    </source>
</evidence>
<feature type="domain" description="Phosphatidylinositol N-acetylglucosaminyltransferase subunit H conserved" evidence="3">
    <location>
        <begin position="121"/>
        <end position="186"/>
    </location>
</feature>
<dbReference type="InterPro" id="IPR044215">
    <property type="entry name" value="PIG-H"/>
</dbReference>
<accession>A0A6A6ARQ4</accession>
<dbReference type="OrthoDB" id="6256716at2759"/>
<dbReference type="RefSeq" id="XP_033528245.1">
    <property type="nucleotide sequence ID" value="XM_033671155.1"/>
</dbReference>
<dbReference type="AlphaFoldDB" id="A0A6A6ARQ4"/>
<dbReference type="EMBL" id="ML977498">
    <property type="protein sequence ID" value="KAF2133858.1"/>
    <property type="molecule type" value="Genomic_DNA"/>
</dbReference>
<name>A0A6A6ARQ4_9PLEO</name>
<evidence type="ECO:0000313" key="4">
    <source>
        <dbReference type="EMBL" id="KAF2133858.1"/>
    </source>
</evidence>